<reference evidence="2" key="1">
    <citation type="journal article" date="2014" name="Front. Microbiol.">
        <title>High frequency of phylogenetically diverse reductive dehalogenase-homologous genes in deep subseafloor sedimentary metagenomes.</title>
        <authorList>
            <person name="Kawai M."/>
            <person name="Futagami T."/>
            <person name="Toyoda A."/>
            <person name="Takaki Y."/>
            <person name="Nishi S."/>
            <person name="Hori S."/>
            <person name="Arai W."/>
            <person name="Tsubouchi T."/>
            <person name="Morono Y."/>
            <person name="Uchiyama I."/>
            <person name="Ito T."/>
            <person name="Fujiyama A."/>
            <person name="Inagaki F."/>
            <person name="Takami H."/>
        </authorList>
    </citation>
    <scope>NUCLEOTIDE SEQUENCE</scope>
    <source>
        <strain evidence="2">Expedition CK06-06</strain>
    </source>
</reference>
<dbReference type="EMBL" id="BARS01053640">
    <property type="protein sequence ID" value="GAG52802.1"/>
    <property type="molecule type" value="Genomic_DNA"/>
</dbReference>
<name>X0Z2R0_9ZZZZ</name>
<comment type="caution">
    <text evidence="2">The sequence shown here is derived from an EMBL/GenBank/DDBJ whole genome shotgun (WGS) entry which is preliminary data.</text>
</comment>
<feature type="region of interest" description="Disordered" evidence="1">
    <location>
        <begin position="50"/>
        <end position="81"/>
    </location>
</feature>
<evidence type="ECO:0000313" key="2">
    <source>
        <dbReference type="EMBL" id="GAG52802.1"/>
    </source>
</evidence>
<organism evidence="2">
    <name type="scientific">marine sediment metagenome</name>
    <dbReference type="NCBI Taxonomy" id="412755"/>
    <lineage>
        <taxon>unclassified sequences</taxon>
        <taxon>metagenomes</taxon>
        <taxon>ecological metagenomes</taxon>
    </lineage>
</organism>
<feature type="compositionally biased region" description="Basic and acidic residues" evidence="1">
    <location>
        <begin position="51"/>
        <end position="65"/>
    </location>
</feature>
<gene>
    <name evidence="2" type="ORF">S01H1_79551</name>
</gene>
<protein>
    <submittedName>
        <fullName evidence="2">Uncharacterized protein</fullName>
    </submittedName>
</protein>
<accession>X0Z2R0</accession>
<proteinExistence type="predicted"/>
<sequence>MLEAELKGDGCTDTQIRDAIQKVGNLDGKTTHPEFVLTKDTGIQAVRHVAKNKDDGPLDDDKIRQILDPSSHSRPMIEELG</sequence>
<evidence type="ECO:0000256" key="1">
    <source>
        <dbReference type="SAM" id="MobiDB-lite"/>
    </source>
</evidence>
<dbReference type="AlphaFoldDB" id="X0Z2R0"/>